<evidence type="ECO:0000313" key="4">
    <source>
        <dbReference type="EMBL" id="SPC85309.1"/>
    </source>
</evidence>
<reference evidence="4" key="1">
    <citation type="submission" date="2018-02" db="EMBL/GenBank/DDBJ databases">
        <authorList>
            <person name="Cohen D.B."/>
            <person name="Kent A.D."/>
        </authorList>
    </citation>
    <scope>NUCLEOTIDE SEQUENCE</scope>
</reference>
<gene>
    <name evidence="4" type="ORF">FSB_LOCUS13191</name>
</gene>
<organism evidence="4">
    <name type="scientific">Fagus sylvatica</name>
    <name type="common">Beechnut</name>
    <dbReference type="NCBI Taxonomy" id="28930"/>
    <lineage>
        <taxon>Eukaryota</taxon>
        <taxon>Viridiplantae</taxon>
        <taxon>Streptophyta</taxon>
        <taxon>Embryophyta</taxon>
        <taxon>Tracheophyta</taxon>
        <taxon>Spermatophyta</taxon>
        <taxon>Magnoliopsida</taxon>
        <taxon>eudicotyledons</taxon>
        <taxon>Gunneridae</taxon>
        <taxon>Pentapetalae</taxon>
        <taxon>rosids</taxon>
        <taxon>fabids</taxon>
        <taxon>Fagales</taxon>
        <taxon>Fagaceae</taxon>
        <taxon>Fagus</taxon>
    </lineage>
</organism>
<evidence type="ECO:0000256" key="1">
    <source>
        <dbReference type="SAM" id="Coils"/>
    </source>
</evidence>
<evidence type="ECO:0000256" key="2">
    <source>
        <dbReference type="SAM" id="Phobius"/>
    </source>
</evidence>
<dbReference type="AlphaFoldDB" id="A0A2N9FEN0"/>
<keyword evidence="1" id="KW-0175">Coiled coil</keyword>
<feature type="domain" description="DUF7745" evidence="3">
    <location>
        <begin position="119"/>
        <end position="186"/>
    </location>
</feature>
<keyword evidence="2" id="KW-0472">Membrane</keyword>
<feature type="transmembrane region" description="Helical" evidence="2">
    <location>
        <begin position="420"/>
        <end position="443"/>
    </location>
</feature>
<dbReference type="EMBL" id="OIVN01000773">
    <property type="protein sequence ID" value="SPC85309.1"/>
    <property type="molecule type" value="Genomic_DNA"/>
</dbReference>
<dbReference type="InterPro" id="IPR056647">
    <property type="entry name" value="DUF7745"/>
</dbReference>
<feature type="coiled-coil region" evidence="1">
    <location>
        <begin position="326"/>
        <end position="360"/>
    </location>
</feature>
<protein>
    <recommendedName>
        <fullName evidence="3">DUF7745 domain-containing protein</fullName>
    </recommendedName>
</protein>
<name>A0A2N9FEN0_FAGSY</name>
<proteinExistence type="predicted"/>
<keyword evidence="2" id="KW-0812">Transmembrane</keyword>
<evidence type="ECO:0000259" key="3">
    <source>
        <dbReference type="Pfam" id="PF24924"/>
    </source>
</evidence>
<dbReference type="Pfam" id="PF24924">
    <property type="entry name" value="DUF7745"/>
    <property type="match status" value="1"/>
</dbReference>
<accession>A0A2N9FEN0</accession>
<keyword evidence="2" id="KW-1133">Transmembrane helix</keyword>
<sequence>MISVPSGCSIDGISLRGMIVLALKASSASFPPSCGSTWTVACLRLSPLFGTRPTAVSPSGRWIWFLLWRSMPSSFSWTAPLARRLSCLPRILVDLAGDFTAGSQGGGQLRINAFKIAFAGIFLFPTSASRIDVGVVPLVCGEDESIVPTVLCETVRSLSYCRRRGEVVPMFCVQLLQLWFCSHLRHFYLRQTPYYLTRHTMMQTVDTSLPFTGTGDEWALYLLDLPLSQCDMWKLLSLAKDIWVGRCSEMVFVEDGLSADSFVTAEFVEWREGWNPSFILRPTIRPGVPHPPVPPSLRRTSAVTWRPREGMSPFYREMNNFIREQLEISEGAKDHLKQALADAQEQLETEQVERTRVQDELESFRSYTQALVDPSTGRPHDIVNLRWALDESEASLTASCTSIGAMMLLHLMLLSSTVRVFLWLGLFMRLPEWWILWALMLALSWRGMMREIQSSPLPWGDSARRPAYVLVTSEC</sequence>